<protein>
    <submittedName>
        <fullName evidence="1">Uncharacterized protein</fullName>
    </submittedName>
</protein>
<dbReference type="AlphaFoldDB" id="A0AAV8XEX2"/>
<feature type="non-terminal residue" evidence="1">
    <location>
        <position position="108"/>
    </location>
</feature>
<evidence type="ECO:0000313" key="1">
    <source>
        <dbReference type="EMBL" id="KAJ8937043.1"/>
    </source>
</evidence>
<sequence>MFNYAAELCPTVIVLKMRLRTRLIRTRLARLLYRNFRGCYVLYEVCKLSNATGNVAPDLATLRRRDLEGRFFGGLRHSQSKESRLQMNHAGEGLNLQEPIIMSTEYGI</sequence>
<reference evidence="1" key="1">
    <citation type="journal article" date="2023" name="Insect Mol. Biol.">
        <title>Genome sequencing provides insights into the evolution of gene families encoding plant cell wall-degrading enzymes in longhorned beetles.</title>
        <authorList>
            <person name="Shin N.R."/>
            <person name="Okamura Y."/>
            <person name="Kirsch R."/>
            <person name="Pauchet Y."/>
        </authorList>
    </citation>
    <scope>NUCLEOTIDE SEQUENCE</scope>
    <source>
        <strain evidence="1">AMC_N1</strain>
    </source>
</reference>
<comment type="caution">
    <text evidence="1">The sequence shown here is derived from an EMBL/GenBank/DDBJ whole genome shotgun (WGS) entry which is preliminary data.</text>
</comment>
<name>A0AAV8XEX2_9CUCU</name>
<gene>
    <name evidence="1" type="ORF">NQ318_021113</name>
</gene>
<dbReference type="Proteomes" id="UP001162162">
    <property type="component" value="Unassembled WGS sequence"/>
</dbReference>
<proteinExistence type="predicted"/>
<evidence type="ECO:0000313" key="2">
    <source>
        <dbReference type="Proteomes" id="UP001162162"/>
    </source>
</evidence>
<accession>A0AAV8XEX2</accession>
<organism evidence="1 2">
    <name type="scientific">Aromia moschata</name>
    <dbReference type="NCBI Taxonomy" id="1265417"/>
    <lineage>
        <taxon>Eukaryota</taxon>
        <taxon>Metazoa</taxon>
        <taxon>Ecdysozoa</taxon>
        <taxon>Arthropoda</taxon>
        <taxon>Hexapoda</taxon>
        <taxon>Insecta</taxon>
        <taxon>Pterygota</taxon>
        <taxon>Neoptera</taxon>
        <taxon>Endopterygota</taxon>
        <taxon>Coleoptera</taxon>
        <taxon>Polyphaga</taxon>
        <taxon>Cucujiformia</taxon>
        <taxon>Chrysomeloidea</taxon>
        <taxon>Cerambycidae</taxon>
        <taxon>Cerambycinae</taxon>
        <taxon>Callichromatini</taxon>
        <taxon>Aromia</taxon>
    </lineage>
</organism>
<dbReference type="EMBL" id="JAPWTK010000694">
    <property type="protein sequence ID" value="KAJ8937043.1"/>
    <property type="molecule type" value="Genomic_DNA"/>
</dbReference>
<keyword evidence="2" id="KW-1185">Reference proteome</keyword>